<keyword evidence="5" id="KW-0998">Cell outer membrane</keyword>
<dbReference type="Pfam" id="PF14322">
    <property type="entry name" value="SusD-like_3"/>
    <property type="match status" value="1"/>
</dbReference>
<feature type="domain" description="SusD-like N-terminal" evidence="7">
    <location>
        <begin position="22"/>
        <end position="224"/>
    </location>
</feature>
<reference evidence="8 9" key="1">
    <citation type="submission" date="2018-08" db="EMBL/GenBank/DDBJ databases">
        <title>The reduced genetic potential of extracellular carbohydrate catabolism in Euzebyella marina RN62, a Flavobacteriia bacterium isolated from the hadal water.</title>
        <authorList>
            <person name="Xue C."/>
        </authorList>
    </citation>
    <scope>NUCLEOTIDE SEQUENCE [LARGE SCALE GENOMIC DNA]</scope>
    <source>
        <strain evidence="8 9">RN62</strain>
    </source>
</reference>
<keyword evidence="3" id="KW-0732">Signal</keyword>
<feature type="domain" description="RagB/SusD" evidence="6">
    <location>
        <begin position="346"/>
        <end position="501"/>
    </location>
</feature>
<dbReference type="AlphaFoldDB" id="A0A3G2LAE1"/>
<evidence type="ECO:0000256" key="1">
    <source>
        <dbReference type="ARBA" id="ARBA00004442"/>
    </source>
</evidence>
<evidence type="ECO:0000256" key="5">
    <source>
        <dbReference type="ARBA" id="ARBA00023237"/>
    </source>
</evidence>
<dbReference type="SUPFAM" id="SSF48452">
    <property type="entry name" value="TPR-like"/>
    <property type="match status" value="1"/>
</dbReference>
<gene>
    <name evidence="8" type="ORF">D1013_18495</name>
</gene>
<accession>A0A3G2LAE1</accession>
<evidence type="ECO:0000259" key="7">
    <source>
        <dbReference type="Pfam" id="PF14322"/>
    </source>
</evidence>
<sequence length="501" mass="56537">MKTIYKIGVFILAALVFSCSKDFLDKTDPTQLGEETFYNTENQLEQAVFGIYGQLQTITADQWLLQEFVSDNTTVHFNEGNRGQGPNIESVEYWQMNSNTSLIYTAYRNIYNTLGNINTVLFKLSEAEIDATSKARLEGEAKFFRAYYYFLLSQYFGDAILITEPIGDPSESFEYSRSPESEVYELIKSDLDFAASALPAVYDSSEAGRITKGAALTLLGKVYLTLADYSEAKTTLEAVIDLGIYDLLRDYGAVFDPNNKNHVESIFEVQFQGGNDLGESSGFIYNFYPLFSEGAVTGFAGINGGGWNIPTNDLISSYEEGDLRKAVSISEGYINNNDEYVAVPFIEKFHHPHSIQSRPDDNWPVLRYADVLLMLAEAINEESGPNAQAYGYLNQVRERAGLESLGGLSQGEFRDVLRHERRIELAFENHRWFDLKRTFSTAELVSFLNAHGERERNNPTTPRGQIGFSPSDYQFDAFEVLFPLPERELLVNKNLKQNDGY</sequence>
<comment type="subcellular location">
    <subcellularLocation>
        <location evidence="1">Cell outer membrane</location>
    </subcellularLocation>
</comment>
<dbReference type="OrthoDB" id="5694214at2"/>
<comment type="similarity">
    <text evidence="2">Belongs to the SusD family.</text>
</comment>
<evidence type="ECO:0000256" key="2">
    <source>
        <dbReference type="ARBA" id="ARBA00006275"/>
    </source>
</evidence>
<dbReference type="InterPro" id="IPR011990">
    <property type="entry name" value="TPR-like_helical_dom_sf"/>
</dbReference>
<dbReference type="RefSeq" id="WP_121850238.1">
    <property type="nucleotide sequence ID" value="NZ_CP032050.1"/>
</dbReference>
<evidence type="ECO:0000256" key="3">
    <source>
        <dbReference type="ARBA" id="ARBA00022729"/>
    </source>
</evidence>
<evidence type="ECO:0000313" key="8">
    <source>
        <dbReference type="EMBL" id="AYN69232.1"/>
    </source>
</evidence>
<name>A0A3G2LAE1_9FLAO</name>
<dbReference type="GO" id="GO:0009279">
    <property type="term" value="C:cell outer membrane"/>
    <property type="evidence" value="ECO:0007669"/>
    <property type="project" value="UniProtKB-SubCell"/>
</dbReference>
<dbReference type="EMBL" id="CP032050">
    <property type="protein sequence ID" value="AYN69232.1"/>
    <property type="molecule type" value="Genomic_DNA"/>
</dbReference>
<organism evidence="8 9">
    <name type="scientific">Euzebyella marina</name>
    <dbReference type="NCBI Taxonomy" id="1761453"/>
    <lineage>
        <taxon>Bacteria</taxon>
        <taxon>Pseudomonadati</taxon>
        <taxon>Bacteroidota</taxon>
        <taxon>Flavobacteriia</taxon>
        <taxon>Flavobacteriales</taxon>
        <taxon>Flavobacteriaceae</taxon>
        <taxon>Euzebyella</taxon>
    </lineage>
</organism>
<dbReference type="Proteomes" id="UP000276309">
    <property type="component" value="Chromosome"/>
</dbReference>
<dbReference type="InterPro" id="IPR012944">
    <property type="entry name" value="SusD_RagB_dom"/>
</dbReference>
<dbReference type="Pfam" id="PF07980">
    <property type="entry name" value="SusD_RagB"/>
    <property type="match status" value="1"/>
</dbReference>
<proteinExistence type="inferred from homology"/>
<dbReference type="KEGG" id="emar:D1013_18495"/>
<protein>
    <submittedName>
        <fullName evidence="8">RagB/SusD family nutrient uptake outer membrane protein</fullName>
    </submittedName>
</protein>
<dbReference type="Gene3D" id="1.25.40.390">
    <property type="match status" value="1"/>
</dbReference>
<keyword evidence="9" id="KW-1185">Reference proteome</keyword>
<evidence type="ECO:0000259" key="6">
    <source>
        <dbReference type="Pfam" id="PF07980"/>
    </source>
</evidence>
<evidence type="ECO:0000313" key="9">
    <source>
        <dbReference type="Proteomes" id="UP000276309"/>
    </source>
</evidence>
<keyword evidence="4" id="KW-0472">Membrane</keyword>
<dbReference type="CDD" id="cd08977">
    <property type="entry name" value="SusD"/>
    <property type="match status" value="1"/>
</dbReference>
<evidence type="ECO:0000256" key="4">
    <source>
        <dbReference type="ARBA" id="ARBA00023136"/>
    </source>
</evidence>
<dbReference type="InterPro" id="IPR033985">
    <property type="entry name" value="SusD-like_N"/>
</dbReference>
<dbReference type="PROSITE" id="PS51257">
    <property type="entry name" value="PROKAR_LIPOPROTEIN"/>
    <property type="match status" value="1"/>
</dbReference>